<dbReference type="OrthoDB" id="343232at2157"/>
<sequence>MTRRVPEFALVTGVFLGLSAVVFGLVLGWGLLATVVLAAVGAYPFVAFGLLRDDDPADVIPPGWVLAVGVVWAALGVVGVLLGDPTLSGVTLAAFVGLLLALPPTAYAVQFGAGVNPLSGRQTLAAGLVVAASLLLVGLFSARTILGVADAVIVAVATGLYATARGVRLDARTKRYAAAIGGVLGVGLVAVGVLSGGALTDWVLVGMAVAFTPSLYVVLSRSRSASRNR</sequence>
<organism evidence="2 3">
    <name type="scientific">Halogeometricum limi</name>
    <dbReference type="NCBI Taxonomy" id="555875"/>
    <lineage>
        <taxon>Archaea</taxon>
        <taxon>Methanobacteriati</taxon>
        <taxon>Methanobacteriota</taxon>
        <taxon>Stenosarchaea group</taxon>
        <taxon>Halobacteria</taxon>
        <taxon>Halobacteriales</taxon>
        <taxon>Haloferacaceae</taxon>
        <taxon>Halogeometricum</taxon>
    </lineage>
</organism>
<gene>
    <name evidence="2" type="ORF">SAMN04488124_0455</name>
</gene>
<reference evidence="3" key="1">
    <citation type="submission" date="2016-10" db="EMBL/GenBank/DDBJ databases">
        <authorList>
            <person name="Varghese N."/>
            <person name="Submissions S."/>
        </authorList>
    </citation>
    <scope>NUCLEOTIDE SEQUENCE [LARGE SCALE GENOMIC DNA]</scope>
    <source>
        <strain evidence="3">CGMCC 1.8711</strain>
    </source>
</reference>
<keyword evidence="1" id="KW-0472">Membrane</keyword>
<keyword evidence="3" id="KW-1185">Reference proteome</keyword>
<protein>
    <submittedName>
        <fullName evidence="2">Uncharacterized protein</fullName>
    </submittedName>
</protein>
<dbReference type="RefSeq" id="WP_089876361.1">
    <property type="nucleotide sequence ID" value="NZ_FOYS01000001.1"/>
</dbReference>
<feature type="transmembrane region" description="Helical" evidence="1">
    <location>
        <begin position="176"/>
        <end position="196"/>
    </location>
</feature>
<evidence type="ECO:0000313" key="3">
    <source>
        <dbReference type="Proteomes" id="UP000243250"/>
    </source>
</evidence>
<feature type="transmembrane region" description="Helical" evidence="1">
    <location>
        <begin position="7"/>
        <end position="26"/>
    </location>
</feature>
<keyword evidence="1" id="KW-0812">Transmembrane</keyword>
<keyword evidence="1" id="KW-1133">Transmembrane helix</keyword>
<name>A0A1I6FWX6_9EURY</name>
<dbReference type="AlphaFoldDB" id="A0A1I6FWX6"/>
<feature type="transmembrane region" description="Helical" evidence="1">
    <location>
        <begin position="202"/>
        <end position="219"/>
    </location>
</feature>
<evidence type="ECO:0000256" key="1">
    <source>
        <dbReference type="SAM" id="Phobius"/>
    </source>
</evidence>
<feature type="transmembrane region" description="Helical" evidence="1">
    <location>
        <begin position="123"/>
        <end position="140"/>
    </location>
</feature>
<feature type="transmembrane region" description="Helical" evidence="1">
    <location>
        <begin position="89"/>
        <end position="111"/>
    </location>
</feature>
<evidence type="ECO:0000313" key="2">
    <source>
        <dbReference type="EMBL" id="SFR34408.1"/>
    </source>
</evidence>
<feature type="transmembrane region" description="Helical" evidence="1">
    <location>
        <begin position="63"/>
        <end position="83"/>
    </location>
</feature>
<proteinExistence type="predicted"/>
<accession>A0A1I6FWX6</accession>
<dbReference type="EMBL" id="FOYS01000001">
    <property type="protein sequence ID" value="SFR34408.1"/>
    <property type="molecule type" value="Genomic_DNA"/>
</dbReference>
<dbReference type="Proteomes" id="UP000243250">
    <property type="component" value="Unassembled WGS sequence"/>
</dbReference>